<dbReference type="SMART" id="SM00849">
    <property type="entry name" value="Lactamase_B"/>
    <property type="match status" value="1"/>
</dbReference>
<dbReference type="KEGG" id="bgoe:IFJ75_00745"/>
<dbReference type="EMBL" id="CP062222">
    <property type="protein sequence ID" value="QTC93137.1"/>
    <property type="molecule type" value="Genomic_DNA"/>
</dbReference>
<dbReference type="AlphaFoldDB" id="A0A975C5A5"/>
<evidence type="ECO:0000256" key="1">
    <source>
        <dbReference type="ARBA" id="ARBA00007749"/>
    </source>
</evidence>
<keyword evidence="2" id="KW-0479">Metal-binding</keyword>
<dbReference type="GO" id="GO:0046872">
    <property type="term" value="F:metal ion binding"/>
    <property type="evidence" value="ECO:0007669"/>
    <property type="project" value="UniProtKB-KW"/>
</dbReference>
<reference evidence="6" key="1">
    <citation type="submission" date="2020-09" db="EMBL/GenBank/DDBJ databases">
        <title>Brevundimonas sp. LVF2 isolated from a puddle in Goettingen, Germany.</title>
        <authorList>
            <person name="Friedrich I."/>
            <person name="Klassen A."/>
            <person name="Hannes N."/>
            <person name="Schneider D."/>
            <person name="Hertel R."/>
            <person name="Daniel R."/>
        </authorList>
    </citation>
    <scope>NUCLEOTIDE SEQUENCE</scope>
    <source>
        <strain evidence="6">LVF2</strain>
    </source>
</reference>
<gene>
    <name evidence="6" type="ORF">IFJ75_00745</name>
</gene>
<protein>
    <submittedName>
        <fullName evidence="6">MBL fold metallo-hydrolase</fullName>
    </submittedName>
</protein>
<evidence type="ECO:0000256" key="3">
    <source>
        <dbReference type="ARBA" id="ARBA00022801"/>
    </source>
</evidence>
<dbReference type="Gene3D" id="3.60.15.10">
    <property type="entry name" value="Ribonuclease Z/Hydroxyacylglutathione hydrolase-like"/>
    <property type="match status" value="1"/>
</dbReference>
<dbReference type="InterPro" id="IPR001279">
    <property type="entry name" value="Metallo-B-lactamas"/>
</dbReference>
<sequence>MGAVAALLLAAAACTPAENAKRPEAKPEAAALVASDGAYPFKVGSLQAYALLDGDNLVPNDNSVFGVGQTPDAVAAVLAVAGQPTDGLALSIHPLLVKDGDRTVLIDAGAGAAFGDKAGKLAASLAEAGVDPAAITDVLISHGHPDHVGGLVAADGALTYPNATIRMSQAEWASLQANPEMAILVQAIAPKVQAFAPGAVVAPGITAIALAGHTPGHTLYEIASDGQRLLYAGDTAHHFVVSLAHPEWAMGYDGDKVAGAARRQAELAALAASGERVYFHHFPFPGIGRVRQGAEGYVWVPEG</sequence>
<keyword evidence="3" id="KW-0378">Hydrolase</keyword>
<feature type="domain" description="Metallo-beta-lactamase" evidence="5">
    <location>
        <begin position="91"/>
        <end position="281"/>
    </location>
</feature>
<name>A0A975C5A5_9CAUL</name>
<comment type="similarity">
    <text evidence="1">Belongs to the metallo-beta-lactamase superfamily.</text>
</comment>
<proteinExistence type="inferred from homology"/>
<dbReference type="Proteomes" id="UP000663918">
    <property type="component" value="Chromosome"/>
</dbReference>
<dbReference type="InterPro" id="IPR036866">
    <property type="entry name" value="RibonucZ/Hydroxyglut_hydro"/>
</dbReference>
<evidence type="ECO:0000256" key="2">
    <source>
        <dbReference type="ARBA" id="ARBA00022723"/>
    </source>
</evidence>
<dbReference type="InterPro" id="IPR051013">
    <property type="entry name" value="MBL_superfamily_lactonases"/>
</dbReference>
<dbReference type="PANTHER" id="PTHR42978">
    <property type="entry name" value="QUORUM-QUENCHING LACTONASE YTNP-RELATED-RELATED"/>
    <property type="match status" value="1"/>
</dbReference>
<evidence type="ECO:0000259" key="5">
    <source>
        <dbReference type="SMART" id="SM00849"/>
    </source>
</evidence>
<dbReference type="SUPFAM" id="SSF56281">
    <property type="entry name" value="Metallo-hydrolase/oxidoreductase"/>
    <property type="match status" value="1"/>
</dbReference>
<dbReference type="GO" id="GO:0016787">
    <property type="term" value="F:hydrolase activity"/>
    <property type="evidence" value="ECO:0007669"/>
    <property type="project" value="UniProtKB-KW"/>
</dbReference>
<dbReference type="CDD" id="cd07720">
    <property type="entry name" value="OPHC2-like_MBL-fold"/>
    <property type="match status" value="1"/>
</dbReference>
<dbReference type="Pfam" id="PF00753">
    <property type="entry name" value="Lactamase_B"/>
    <property type="match status" value="1"/>
</dbReference>
<keyword evidence="7" id="KW-1185">Reference proteome</keyword>
<accession>A0A975C5A5</accession>
<evidence type="ECO:0000313" key="7">
    <source>
        <dbReference type="Proteomes" id="UP000663918"/>
    </source>
</evidence>
<organism evidence="6 7">
    <name type="scientific">Brevundimonas goettingensis</name>
    <dbReference type="NCBI Taxonomy" id="2774190"/>
    <lineage>
        <taxon>Bacteria</taxon>
        <taxon>Pseudomonadati</taxon>
        <taxon>Pseudomonadota</taxon>
        <taxon>Alphaproteobacteria</taxon>
        <taxon>Caulobacterales</taxon>
        <taxon>Caulobacteraceae</taxon>
        <taxon>Brevundimonas</taxon>
    </lineage>
</organism>
<evidence type="ECO:0000313" key="6">
    <source>
        <dbReference type="EMBL" id="QTC93137.1"/>
    </source>
</evidence>
<keyword evidence="4" id="KW-0862">Zinc</keyword>
<dbReference type="PANTHER" id="PTHR42978:SF6">
    <property type="entry name" value="QUORUM-QUENCHING LACTONASE YTNP-RELATED"/>
    <property type="match status" value="1"/>
</dbReference>
<evidence type="ECO:0000256" key="4">
    <source>
        <dbReference type="ARBA" id="ARBA00022833"/>
    </source>
</evidence>